<evidence type="ECO:0000256" key="8">
    <source>
        <dbReference type="ARBA" id="ARBA00022840"/>
    </source>
</evidence>
<comment type="caution">
    <text evidence="12">The sequence shown here is derived from an EMBL/GenBank/DDBJ whole genome shotgun (WGS) entry which is preliminary data.</text>
</comment>
<dbReference type="Gene3D" id="3.40.50.620">
    <property type="entry name" value="HUPs"/>
    <property type="match status" value="1"/>
</dbReference>
<dbReference type="InterPro" id="IPR017812">
    <property type="entry name" value="Mycothiol_ligase_MshC"/>
</dbReference>
<dbReference type="HAMAP" id="MF_01697">
    <property type="entry name" value="MshC"/>
    <property type="match status" value="1"/>
</dbReference>
<feature type="binding site" evidence="10">
    <location>
        <begin position="263"/>
        <end position="265"/>
    </location>
    <ligand>
        <name>L-cysteinyl-5'-AMP</name>
        <dbReference type="ChEBI" id="CHEBI:144924"/>
    </ligand>
</feature>
<dbReference type="NCBIfam" id="TIGR03447">
    <property type="entry name" value="mycothiol_MshC"/>
    <property type="match status" value="1"/>
</dbReference>
<dbReference type="Gene3D" id="1.20.120.640">
    <property type="entry name" value="Anticodon-binding domain of a subclass of class I aminoacyl-tRNA synthetases"/>
    <property type="match status" value="1"/>
</dbReference>
<keyword evidence="7 10" id="KW-0862">Zinc</keyword>
<dbReference type="EC" id="6.3.1.13" evidence="10"/>
<comment type="catalytic activity">
    <reaction evidence="9 10">
        <text>1D-myo-inositol 2-amino-2-deoxy-alpha-D-glucopyranoside + L-cysteine + ATP = 1D-myo-inositol 2-(L-cysteinylamino)-2-deoxy-alpha-D-glucopyranoside + AMP + diphosphate + H(+)</text>
        <dbReference type="Rhea" id="RHEA:26176"/>
        <dbReference type="ChEBI" id="CHEBI:15378"/>
        <dbReference type="ChEBI" id="CHEBI:30616"/>
        <dbReference type="ChEBI" id="CHEBI:33019"/>
        <dbReference type="ChEBI" id="CHEBI:35235"/>
        <dbReference type="ChEBI" id="CHEBI:58886"/>
        <dbReference type="ChEBI" id="CHEBI:58887"/>
        <dbReference type="ChEBI" id="CHEBI:456215"/>
        <dbReference type="EC" id="6.3.1.13"/>
    </reaction>
</comment>
<comment type="function">
    <text evidence="1 10">Catalyzes the ATP-dependent condensation of GlcN-Ins and L-cysteine to form L-Cys-GlcN-Ins.</text>
</comment>
<evidence type="ECO:0000256" key="6">
    <source>
        <dbReference type="ARBA" id="ARBA00022741"/>
    </source>
</evidence>
<keyword evidence="4 10" id="KW-0436">Ligase</keyword>
<dbReference type="Proteomes" id="UP000609874">
    <property type="component" value="Unassembled WGS sequence"/>
</dbReference>
<dbReference type="SUPFAM" id="SSF52374">
    <property type="entry name" value="Nucleotidylyl transferase"/>
    <property type="match status" value="1"/>
</dbReference>
<keyword evidence="13" id="KW-1185">Reference proteome</keyword>
<evidence type="ECO:0000256" key="9">
    <source>
        <dbReference type="ARBA" id="ARBA00048350"/>
    </source>
</evidence>
<dbReference type="EMBL" id="JACSQD010000001">
    <property type="protein sequence ID" value="MBD7994132.1"/>
    <property type="molecule type" value="Genomic_DNA"/>
</dbReference>
<comment type="cofactor">
    <cofactor evidence="10">
        <name>Zn(2+)</name>
        <dbReference type="ChEBI" id="CHEBI:29105"/>
    </cofactor>
    <text evidence="10">Binds 1 zinc ion per subunit.</text>
</comment>
<evidence type="ECO:0000313" key="12">
    <source>
        <dbReference type="EMBL" id="MBD7994132.1"/>
    </source>
</evidence>
<keyword evidence="6 10" id="KW-0547">Nucleotide-binding</keyword>
<evidence type="ECO:0000256" key="1">
    <source>
        <dbReference type="ARBA" id="ARBA00003679"/>
    </source>
</evidence>
<dbReference type="InterPro" id="IPR024909">
    <property type="entry name" value="Cys-tRNA/MSH_ligase"/>
</dbReference>
<dbReference type="PRINTS" id="PR00983">
    <property type="entry name" value="TRNASYNTHCYS"/>
</dbReference>
<evidence type="ECO:0000256" key="7">
    <source>
        <dbReference type="ARBA" id="ARBA00022833"/>
    </source>
</evidence>
<feature type="short sequence motif" description="'HIGH' region" evidence="10">
    <location>
        <begin position="45"/>
        <end position="55"/>
    </location>
</feature>
<feature type="binding site" evidence="10">
    <location>
        <begin position="43"/>
        <end position="46"/>
    </location>
    <ligand>
        <name>L-cysteinyl-5'-AMP</name>
        <dbReference type="ChEBI" id="CHEBI:144924"/>
    </ligand>
</feature>
<accession>A0ABR8UNL4</accession>
<comment type="similarity">
    <text evidence="2 10">Belongs to the class-I aminoacyl-tRNA synthetase family. MshC subfamily.</text>
</comment>
<keyword evidence="5 10" id="KW-0479">Metal-binding</keyword>
<evidence type="ECO:0000256" key="4">
    <source>
        <dbReference type="ARBA" id="ARBA00022598"/>
    </source>
</evidence>
<organism evidence="12 13">
    <name type="scientific">Arthrobacter gallicola</name>
    <dbReference type="NCBI Taxonomy" id="2762225"/>
    <lineage>
        <taxon>Bacteria</taxon>
        <taxon>Bacillati</taxon>
        <taxon>Actinomycetota</taxon>
        <taxon>Actinomycetes</taxon>
        <taxon>Micrococcales</taxon>
        <taxon>Micrococcaceae</taxon>
        <taxon>Arthrobacter</taxon>
    </lineage>
</organism>
<feature type="short sequence motif" description="'ERGGDP' region" evidence="10">
    <location>
        <begin position="200"/>
        <end position="205"/>
    </location>
</feature>
<feature type="binding site" evidence="10">
    <location>
        <begin position="81"/>
        <end position="83"/>
    </location>
    <ligand>
        <name>L-cysteinyl-5'-AMP</name>
        <dbReference type="ChEBI" id="CHEBI:144924"/>
    </ligand>
</feature>
<evidence type="ECO:0000256" key="10">
    <source>
        <dbReference type="HAMAP-Rule" id="MF_01697"/>
    </source>
</evidence>
<evidence type="ECO:0000256" key="2">
    <source>
        <dbReference type="ARBA" id="ARBA00007723"/>
    </source>
</evidence>
<feature type="binding site" evidence="10">
    <location>
        <position position="296"/>
    </location>
    <ligand>
        <name>L-cysteinyl-5'-AMP</name>
        <dbReference type="ChEBI" id="CHEBI:144924"/>
    </ligand>
</feature>
<protein>
    <recommendedName>
        <fullName evidence="10">L-cysteine:1D-myo-inositol 2-amino-2-deoxy-alpha-D-glucopyranoside ligase</fullName>
        <shortName evidence="10">L-Cys:GlcN-Ins ligase</shortName>
        <ecNumber evidence="10">6.3.1.13</ecNumber>
    </recommendedName>
    <alternativeName>
        <fullName evidence="10">Mycothiol ligase</fullName>
        <shortName evidence="10">MSH ligase</shortName>
    </alternativeName>
</protein>
<reference evidence="12 13" key="1">
    <citation type="submission" date="2020-08" db="EMBL/GenBank/DDBJ databases">
        <title>A Genomic Blueprint of the Chicken Gut Microbiome.</title>
        <authorList>
            <person name="Gilroy R."/>
            <person name="Ravi A."/>
            <person name="Getino M."/>
            <person name="Pursley I."/>
            <person name="Horton D.L."/>
            <person name="Alikhan N.-F."/>
            <person name="Baker D."/>
            <person name="Gharbi K."/>
            <person name="Hall N."/>
            <person name="Watson M."/>
            <person name="Adriaenssens E.M."/>
            <person name="Foster-Nyarko E."/>
            <person name="Jarju S."/>
            <person name="Secka A."/>
            <person name="Antonio M."/>
            <person name="Oren A."/>
            <person name="Chaudhuri R."/>
            <person name="La Ragione R.M."/>
            <person name="Hildebrand F."/>
            <person name="Pallen M.J."/>
        </authorList>
    </citation>
    <scope>NUCLEOTIDE SEQUENCE [LARGE SCALE GENOMIC DNA]</scope>
    <source>
        <strain evidence="12 13">Sa2CUA1</strain>
    </source>
</reference>
<dbReference type="RefSeq" id="WP_191806511.1">
    <property type="nucleotide sequence ID" value="NZ_JACSQD010000001.1"/>
</dbReference>
<sequence>MIAWKSRPLPVLPGKSPGLVLFDSALRRAVPVRPEGEAGLYVCGITPYDATHMGHAATYVAFDLLNRQWRDAGHTVNYVQNVTDIDDPLLERAAATGVDWTVLAKEQTQLFREDMEALNVLAPQSYIGAVESIEWIVPVVEALLEKGIAYRVPGTGTEPDGDVYFSVDAAQELEKQGPDAWWPGQISGLTPEQMLPVFAERGGDPERAGKRNPLDALLWRAARPGEPVWSGGKLGDGRPGWHIECAVIARRFLPAPFTVQAGGSDLLFPHHEMSAAHAYACSGEPLAKHYAHAGMVGLDGEKMSKSLGNLVLVSRLRAEGVEPAAVRITLAGHHYRSDWFWTAEDLGRAQDRLRRYRLALPLTGEQEAQELLQSFRMALADDLNAPAALAAADAWAAALLDERETPLDGSPAGAELVEAAFDALLGIQLAA</sequence>
<proteinExistence type="inferred from homology"/>
<evidence type="ECO:0000256" key="3">
    <source>
        <dbReference type="ARBA" id="ARBA00011245"/>
    </source>
</evidence>
<evidence type="ECO:0000259" key="11">
    <source>
        <dbReference type="Pfam" id="PF01406"/>
    </source>
</evidence>
<dbReference type="PANTHER" id="PTHR10890">
    <property type="entry name" value="CYSTEINYL-TRNA SYNTHETASE"/>
    <property type="match status" value="1"/>
</dbReference>
<feature type="binding site" evidence="10">
    <location>
        <position position="241"/>
    </location>
    <ligand>
        <name>L-cysteinyl-5'-AMP</name>
        <dbReference type="ChEBI" id="CHEBI:144924"/>
    </ligand>
</feature>
<feature type="domain" description="tRNA synthetases class I catalytic" evidence="11">
    <location>
        <begin position="35"/>
        <end position="349"/>
    </location>
</feature>
<evidence type="ECO:0000313" key="13">
    <source>
        <dbReference type="Proteomes" id="UP000609874"/>
    </source>
</evidence>
<feature type="binding site" evidence="10">
    <location>
        <position position="245"/>
    </location>
    <ligand>
        <name>Zn(2+)</name>
        <dbReference type="ChEBI" id="CHEBI:29105"/>
    </ligand>
</feature>
<feature type="binding site" evidence="10">
    <location>
        <position position="43"/>
    </location>
    <ligand>
        <name>Zn(2+)</name>
        <dbReference type="ChEBI" id="CHEBI:29105"/>
    </ligand>
</feature>
<keyword evidence="8 10" id="KW-0067">ATP-binding</keyword>
<name>A0ABR8UNL4_9MICC</name>
<dbReference type="InterPro" id="IPR014729">
    <property type="entry name" value="Rossmann-like_a/b/a_fold"/>
</dbReference>
<feature type="binding site" evidence="10">
    <location>
        <position position="58"/>
    </location>
    <ligand>
        <name>L-cysteinyl-5'-AMP</name>
        <dbReference type="ChEBI" id="CHEBI:144924"/>
    </ligand>
</feature>
<gene>
    <name evidence="10 12" type="primary">mshC</name>
    <name evidence="12" type="ORF">H9639_02315</name>
</gene>
<dbReference type="PANTHER" id="PTHR10890:SF3">
    <property type="entry name" value="CYSTEINE--TRNA LIGASE, CYTOPLASMIC"/>
    <property type="match status" value="1"/>
</dbReference>
<evidence type="ECO:0000256" key="5">
    <source>
        <dbReference type="ARBA" id="ARBA00022723"/>
    </source>
</evidence>
<dbReference type="InterPro" id="IPR032678">
    <property type="entry name" value="tRNA-synt_1_cat_dom"/>
</dbReference>
<comment type="subunit">
    <text evidence="3 10">Monomer.</text>
</comment>
<feature type="short sequence motif" description="'KMSKS' region" evidence="10">
    <location>
        <begin position="302"/>
        <end position="306"/>
    </location>
</feature>
<dbReference type="Pfam" id="PF01406">
    <property type="entry name" value="tRNA-synt_1e"/>
    <property type="match status" value="1"/>
</dbReference>
<dbReference type="GO" id="GO:0035446">
    <property type="term" value="F:cysteine-glucosaminylinositol ligase activity"/>
    <property type="evidence" value="ECO:0007669"/>
    <property type="project" value="UniProtKB-EC"/>
</dbReference>
<feature type="binding site" evidence="10">
    <location>
        <position position="270"/>
    </location>
    <ligand>
        <name>Zn(2+)</name>
        <dbReference type="ChEBI" id="CHEBI:29105"/>
    </ligand>
</feature>